<comment type="caution">
    <text evidence="14">The sequence shown here is derived from an EMBL/GenBank/DDBJ whole genome shotgun (WGS) entry which is preliminary data.</text>
</comment>
<dbReference type="PROSITE" id="PS00108">
    <property type="entry name" value="PROTEIN_KINASE_ST"/>
    <property type="match status" value="1"/>
</dbReference>
<keyword evidence="5 11" id="KW-0547">Nucleotide-binding</keyword>
<dbReference type="GO" id="GO:0005524">
    <property type="term" value="F:ATP binding"/>
    <property type="evidence" value="ECO:0007669"/>
    <property type="project" value="UniProtKB-UniRule"/>
</dbReference>
<dbReference type="VEuPathDB" id="FungiDB:TAPDE_004947"/>
<evidence type="ECO:0000259" key="12">
    <source>
        <dbReference type="PROSITE" id="PS50011"/>
    </source>
</evidence>
<dbReference type="EC" id="2.7.11.1" evidence="1"/>
<comment type="catalytic activity">
    <reaction evidence="9">
        <text>L-threonyl-[protein] + ATP = O-phospho-L-threonyl-[protein] + ADP + H(+)</text>
        <dbReference type="Rhea" id="RHEA:46608"/>
        <dbReference type="Rhea" id="RHEA-COMP:11060"/>
        <dbReference type="Rhea" id="RHEA-COMP:11605"/>
        <dbReference type="ChEBI" id="CHEBI:15378"/>
        <dbReference type="ChEBI" id="CHEBI:30013"/>
        <dbReference type="ChEBI" id="CHEBI:30616"/>
        <dbReference type="ChEBI" id="CHEBI:61977"/>
        <dbReference type="ChEBI" id="CHEBI:456216"/>
        <dbReference type="EC" id="2.7.11.1"/>
    </reaction>
</comment>
<gene>
    <name evidence="14" type="ORF">TAPDE_004947</name>
</gene>
<keyword evidence="3" id="KW-0597">Phosphoprotein</keyword>
<keyword evidence="2" id="KW-0723">Serine/threonine-protein kinase</keyword>
<dbReference type="eggNOG" id="KOG0605">
    <property type="taxonomic scope" value="Eukaryota"/>
</dbReference>
<evidence type="ECO:0000256" key="11">
    <source>
        <dbReference type="PROSITE-ProRule" id="PRU10141"/>
    </source>
</evidence>
<evidence type="ECO:0000256" key="3">
    <source>
        <dbReference type="ARBA" id="ARBA00022553"/>
    </source>
</evidence>
<dbReference type="FunFam" id="1.10.510.10:FF:000024">
    <property type="entry name" value="Probable serine/threonine-protein kinase cot-1"/>
    <property type="match status" value="1"/>
</dbReference>
<keyword evidence="7 11" id="KW-0067">ATP-binding</keyword>
<evidence type="ECO:0000256" key="2">
    <source>
        <dbReference type="ARBA" id="ARBA00022527"/>
    </source>
</evidence>
<keyword evidence="6" id="KW-0418">Kinase</keyword>
<dbReference type="InterPro" id="IPR000961">
    <property type="entry name" value="AGC-kinase_C"/>
</dbReference>
<dbReference type="Pfam" id="PF00069">
    <property type="entry name" value="Pkinase"/>
    <property type="match status" value="2"/>
</dbReference>
<name>R4XJ22_TAPDE</name>
<evidence type="ECO:0000256" key="7">
    <source>
        <dbReference type="ARBA" id="ARBA00022840"/>
    </source>
</evidence>
<dbReference type="InterPro" id="IPR050839">
    <property type="entry name" value="Rho-assoc_Ser/Thr_Kinase"/>
</dbReference>
<dbReference type="GO" id="GO:0031032">
    <property type="term" value="P:actomyosin structure organization"/>
    <property type="evidence" value="ECO:0007669"/>
    <property type="project" value="TreeGrafter"/>
</dbReference>
<evidence type="ECO:0000313" key="14">
    <source>
        <dbReference type="EMBL" id="CCG84484.1"/>
    </source>
</evidence>
<comment type="similarity">
    <text evidence="8">Belongs to the protein kinase superfamily. STE Ser/Thr protein kinase family. COT1 subfamily.</text>
</comment>
<keyword evidence="4" id="KW-0808">Transferase</keyword>
<feature type="domain" description="AGC-kinase C-terminal" evidence="13">
    <location>
        <begin position="548"/>
        <end position="632"/>
    </location>
</feature>
<dbReference type="PROSITE" id="PS50011">
    <property type="entry name" value="PROTEIN_KINASE_DOM"/>
    <property type="match status" value="1"/>
</dbReference>
<dbReference type="InterPro" id="IPR000719">
    <property type="entry name" value="Prot_kinase_dom"/>
</dbReference>
<protein>
    <recommendedName>
        <fullName evidence="1">non-specific serine/threonine protein kinase</fullName>
        <ecNumber evidence="1">2.7.11.1</ecNumber>
    </recommendedName>
</protein>
<feature type="domain" description="Protein kinase" evidence="12">
    <location>
        <begin position="208"/>
        <end position="547"/>
    </location>
</feature>
<evidence type="ECO:0000256" key="6">
    <source>
        <dbReference type="ARBA" id="ARBA00022777"/>
    </source>
</evidence>
<dbReference type="AlphaFoldDB" id="R4XJ22"/>
<dbReference type="GO" id="GO:0004674">
    <property type="term" value="F:protein serine/threonine kinase activity"/>
    <property type="evidence" value="ECO:0007669"/>
    <property type="project" value="UniProtKB-KW"/>
</dbReference>
<dbReference type="PROSITE" id="PS00107">
    <property type="entry name" value="PROTEIN_KINASE_ATP"/>
    <property type="match status" value="1"/>
</dbReference>
<dbReference type="STRING" id="1097556.R4XJ22"/>
<accession>R4XJ22</accession>
<reference evidence="14 15" key="1">
    <citation type="journal article" date="2013" name="MBio">
        <title>Genome sequencing of the plant pathogen Taphrina deformans, the causal agent of peach leaf curl.</title>
        <authorList>
            <person name="Cisse O.H."/>
            <person name="Almeida J.M.G.C.F."/>
            <person name="Fonseca A."/>
            <person name="Kumar A.A."/>
            <person name="Salojaervi J."/>
            <person name="Overmyer K."/>
            <person name="Hauser P.M."/>
            <person name="Pagni M."/>
        </authorList>
    </citation>
    <scope>NUCLEOTIDE SEQUENCE [LARGE SCALE GENOMIC DNA]</scope>
    <source>
        <strain evidence="15">PYCC 5710 / ATCC 11124 / CBS 356.35 / IMI 108563 / JCM 9778 / NBRC 8474</strain>
    </source>
</reference>
<dbReference type="SUPFAM" id="SSF56112">
    <property type="entry name" value="Protein kinase-like (PK-like)"/>
    <property type="match status" value="1"/>
</dbReference>
<proteinExistence type="inferred from homology"/>
<evidence type="ECO:0000256" key="1">
    <source>
        <dbReference type="ARBA" id="ARBA00012513"/>
    </source>
</evidence>
<sequence length="664" mass="76169">MLHEPVKNDSFLNSLRTFFSLKANKTEQDRRGLIAHSSRLERDLTRTAKAKNNVQISRPSSFQHIGHAKNTTEAYSLLAIVENESVDTLTKPCRPKVPSTEDDKELAEQSTLVFRPHLKVSTNLCLPDQFKPTLETIEKAASTKTYFETYFNNLLKKPSGRSNRATELERLLSVCTTSKERFTLQAEWTKLESEHLRELRAKIGPASFKSIKTIGHGAFGVVRLVKENSTGQVYAMKCLKKVDMLRKGQEGHVRAERDILARAADSGRYIAKLEYSFQDRDFLYLVMEYLPGGDLLQLLIDQDLFAEDFARFYVAEMVNAIEEAHRLGYIHRDIKPDNFLFNADGHIRLSDFGLSTDLNWEHDGHYYDQQRSDLLRRTGIDIVIGDTIDIRKGQQVASMLKDVEHAPNTHQMTWRHERRRELAYSLVGTNSYMAPEVINGQGYGFSCDWWSLGVIVFEMVFGYPPFSAKTRHATRMKILNFRQHLVFPARPRVSTDLKTLIRRLICDRDERLGTRNSTAVFGRKNKKGHTDLREAECVQDIKNHPWFQTIDFDTIHLQEPPFKPRLSNAADTKYFEEMENDEVLDNGIVGAERARDILLRDKTHGQALLDIRKDMAFKGYTYRGKKKISRTQLAHLVDDMSGLDFFHAPESQAESLSGGRAMSL</sequence>
<evidence type="ECO:0000256" key="10">
    <source>
        <dbReference type="ARBA" id="ARBA00048679"/>
    </source>
</evidence>
<dbReference type="PANTHER" id="PTHR22988">
    <property type="entry name" value="MYOTONIC DYSTROPHY S/T KINASE-RELATED"/>
    <property type="match status" value="1"/>
</dbReference>
<dbReference type="GO" id="GO:0005737">
    <property type="term" value="C:cytoplasm"/>
    <property type="evidence" value="ECO:0007669"/>
    <property type="project" value="TreeGrafter"/>
</dbReference>
<dbReference type="InterPro" id="IPR008271">
    <property type="entry name" value="Ser/Thr_kinase_AS"/>
</dbReference>
<dbReference type="CDD" id="cd05573">
    <property type="entry name" value="STKc_ROCK_NDR_like"/>
    <property type="match status" value="1"/>
</dbReference>
<evidence type="ECO:0000313" key="15">
    <source>
        <dbReference type="Proteomes" id="UP000013776"/>
    </source>
</evidence>
<keyword evidence="15" id="KW-1185">Reference proteome</keyword>
<evidence type="ECO:0000256" key="5">
    <source>
        <dbReference type="ARBA" id="ARBA00022741"/>
    </source>
</evidence>
<evidence type="ECO:0000256" key="8">
    <source>
        <dbReference type="ARBA" id="ARBA00038271"/>
    </source>
</evidence>
<dbReference type="GO" id="GO:0005856">
    <property type="term" value="C:cytoskeleton"/>
    <property type="evidence" value="ECO:0007669"/>
    <property type="project" value="TreeGrafter"/>
</dbReference>
<comment type="catalytic activity">
    <reaction evidence="10">
        <text>L-seryl-[protein] + ATP = O-phospho-L-seryl-[protein] + ADP + H(+)</text>
        <dbReference type="Rhea" id="RHEA:17989"/>
        <dbReference type="Rhea" id="RHEA-COMP:9863"/>
        <dbReference type="Rhea" id="RHEA-COMP:11604"/>
        <dbReference type="ChEBI" id="CHEBI:15378"/>
        <dbReference type="ChEBI" id="CHEBI:29999"/>
        <dbReference type="ChEBI" id="CHEBI:30616"/>
        <dbReference type="ChEBI" id="CHEBI:83421"/>
        <dbReference type="ChEBI" id="CHEBI:456216"/>
        <dbReference type="EC" id="2.7.11.1"/>
    </reaction>
</comment>
<evidence type="ECO:0000259" key="13">
    <source>
        <dbReference type="PROSITE" id="PS51285"/>
    </source>
</evidence>
<dbReference type="PANTHER" id="PTHR22988:SF71">
    <property type="entry name" value="CITRON RHO-INTERACTING KINASE"/>
    <property type="match status" value="1"/>
</dbReference>
<dbReference type="InterPro" id="IPR017441">
    <property type="entry name" value="Protein_kinase_ATP_BS"/>
</dbReference>
<feature type="binding site" evidence="11">
    <location>
        <position position="237"/>
    </location>
    <ligand>
        <name>ATP</name>
        <dbReference type="ChEBI" id="CHEBI:30616"/>
    </ligand>
</feature>
<dbReference type="PROSITE" id="PS51285">
    <property type="entry name" value="AGC_KINASE_CTER"/>
    <property type="match status" value="1"/>
</dbReference>
<dbReference type="InterPro" id="IPR011009">
    <property type="entry name" value="Kinase-like_dom_sf"/>
</dbReference>
<dbReference type="Proteomes" id="UP000013776">
    <property type="component" value="Unassembled WGS sequence"/>
</dbReference>
<evidence type="ECO:0000256" key="4">
    <source>
        <dbReference type="ARBA" id="ARBA00022679"/>
    </source>
</evidence>
<dbReference type="FunFam" id="3.30.200.20:FF:000192">
    <property type="entry name" value="Serine/threonine-protein kinase cot-1"/>
    <property type="match status" value="1"/>
</dbReference>
<dbReference type="SMART" id="SM00220">
    <property type="entry name" value="S_TKc"/>
    <property type="match status" value="1"/>
</dbReference>
<dbReference type="OrthoDB" id="3638488at2759"/>
<dbReference type="Gene3D" id="1.10.510.10">
    <property type="entry name" value="Transferase(Phosphotransferase) domain 1"/>
    <property type="match status" value="1"/>
</dbReference>
<dbReference type="Gene3D" id="3.30.200.20">
    <property type="entry name" value="Phosphorylase Kinase, domain 1"/>
    <property type="match status" value="1"/>
</dbReference>
<dbReference type="SMART" id="SM00133">
    <property type="entry name" value="S_TK_X"/>
    <property type="match status" value="1"/>
</dbReference>
<organism evidence="14 15">
    <name type="scientific">Taphrina deformans (strain PYCC 5710 / ATCC 11124 / CBS 356.35 / IMI 108563 / JCM 9778 / NBRC 8474)</name>
    <name type="common">Peach leaf curl fungus</name>
    <name type="synonym">Lalaria deformans</name>
    <dbReference type="NCBI Taxonomy" id="1097556"/>
    <lineage>
        <taxon>Eukaryota</taxon>
        <taxon>Fungi</taxon>
        <taxon>Dikarya</taxon>
        <taxon>Ascomycota</taxon>
        <taxon>Taphrinomycotina</taxon>
        <taxon>Taphrinomycetes</taxon>
        <taxon>Taphrinales</taxon>
        <taxon>Taphrinaceae</taxon>
        <taxon>Taphrina</taxon>
    </lineage>
</organism>
<evidence type="ECO:0000256" key="9">
    <source>
        <dbReference type="ARBA" id="ARBA00047899"/>
    </source>
</evidence>
<dbReference type="EMBL" id="CAHR02000249">
    <property type="protein sequence ID" value="CCG84484.1"/>
    <property type="molecule type" value="Genomic_DNA"/>
</dbReference>